<dbReference type="Pfam" id="PF06662">
    <property type="entry name" value="C5-epim_C"/>
    <property type="match status" value="1"/>
</dbReference>
<dbReference type="PANTHER" id="PTHR13174:SF3">
    <property type="entry name" value="D-GLUCURONYL C5-EPIMERASE"/>
    <property type="match status" value="1"/>
</dbReference>
<organism evidence="2 3">
    <name type="scientific">Thermoactinomyces daqus</name>
    <dbReference type="NCBI Taxonomy" id="1329516"/>
    <lineage>
        <taxon>Bacteria</taxon>
        <taxon>Bacillati</taxon>
        <taxon>Bacillota</taxon>
        <taxon>Bacilli</taxon>
        <taxon>Bacillales</taxon>
        <taxon>Thermoactinomycetaceae</taxon>
        <taxon>Thermoactinomyces</taxon>
    </lineage>
</organism>
<evidence type="ECO:0000259" key="1">
    <source>
        <dbReference type="Pfam" id="PF06662"/>
    </source>
</evidence>
<dbReference type="Gene3D" id="1.50.10.20">
    <property type="match status" value="1"/>
</dbReference>
<comment type="caution">
    <text evidence="2">The sequence shown here is derived from an EMBL/GenBank/DDBJ whole genome shotgun (WGS) entry which is preliminary data.</text>
</comment>
<dbReference type="OrthoDB" id="7888928at2"/>
<reference evidence="2 3" key="1">
    <citation type="submission" date="2020-07" db="EMBL/GenBank/DDBJ databases">
        <authorList>
            <person name="Feng H."/>
        </authorList>
    </citation>
    <scope>NUCLEOTIDE SEQUENCE [LARGE SCALE GENOMIC DNA]</scope>
    <source>
        <strain evidence="3">s-11</strain>
    </source>
</reference>
<evidence type="ECO:0000313" key="3">
    <source>
        <dbReference type="Proteomes" id="UP000530514"/>
    </source>
</evidence>
<dbReference type="Proteomes" id="UP000530514">
    <property type="component" value="Unassembled WGS sequence"/>
</dbReference>
<dbReference type="GO" id="GO:0005975">
    <property type="term" value="P:carbohydrate metabolic process"/>
    <property type="evidence" value="ECO:0007669"/>
    <property type="project" value="InterPro"/>
</dbReference>
<feature type="domain" description="D-glucuronyl C5-epimerase C-terminal" evidence="1">
    <location>
        <begin position="147"/>
        <end position="324"/>
    </location>
</feature>
<dbReference type="InterPro" id="IPR008928">
    <property type="entry name" value="6-hairpin_glycosidase_sf"/>
</dbReference>
<dbReference type="GO" id="GO:0047464">
    <property type="term" value="F:heparosan-N-sulfate-glucuronate 5-epimerase activity"/>
    <property type="evidence" value="ECO:0007669"/>
    <property type="project" value="InterPro"/>
</dbReference>
<dbReference type="EMBL" id="JACEIP010000014">
    <property type="protein sequence ID" value="MBA4543271.1"/>
    <property type="molecule type" value="Genomic_DNA"/>
</dbReference>
<dbReference type="InterPro" id="IPR010598">
    <property type="entry name" value="C5-epim_C"/>
</dbReference>
<keyword evidence="3" id="KW-1185">Reference proteome</keyword>
<dbReference type="InterPro" id="IPR039721">
    <property type="entry name" value="C5-epimerase"/>
</dbReference>
<dbReference type="GO" id="GO:0015012">
    <property type="term" value="P:heparan sulfate proteoglycan biosynthetic process"/>
    <property type="evidence" value="ECO:0007669"/>
    <property type="project" value="InterPro"/>
</dbReference>
<dbReference type="RefSeq" id="WP_033100000.1">
    <property type="nucleotide sequence ID" value="NZ_JACEIP010000014.1"/>
</dbReference>
<name>A0A7W2AHZ5_9BACL</name>
<proteinExistence type="predicted"/>
<accession>A0A7W2AHZ5</accession>
<dbReference type="SUPFAM" id="SSF48208">
    <property type="entry name" value="Six-hairpin glycosidases"/>
    <property type="match status" value="1"/>
</dbReference>
<protein>
    <recommendedName>
        <fullName evidence="1">D-glucuronyl C5-epimerase C-terminal domain-containing protein</fullName>
    </recommendedName>
</protein>
<dbReference type="PANTHER" id="PTHR13174">
    <property type="entry name" value="D-GLUCURONYL C5-EPIMERASE"/>
    <property type="match status" value="1"/>
</dbReference>
<gene>
    <name evidence="2" type="ORF">H1164_10220</name>
</gene>
<evidence type="ECO:0000313" key="2">
    <source>
        <dbReference type="EMBL" id="MBA4543271.1"/>
    </source>
</evidence>
<sequence>MTNLKPRLWVLTLTISLICLGIASVWTENAEGKEPVKPKKAEIKFNIGSNTLSYYPFPIRSAEIYRLPKPADLIPKHTAFDQDGIPMYQDKEGKPLYNHPVRLANNIINFITSYQMTKDERYLREAQKYAKRLSDIAVEKDGALYFPYDFDVYLHNIPTEHLKPRWYSGMAQGQALSAFVRLYQITHDPQYRILADKTYLSFAQLRSKNHPWWVTMADKNGHYWIEEYPMEKPTHVLNGFIFAAYGLYDYYQLTKKEEAKVLLQAAITTVYDNIDRYRVPDDASRYGLKLTHQSMHYHMVHIEQLETLYQMTGDPYFHQMSQTFHHDWYGWPAKFKRQVNKVKTAFE</sequence>
<dbReference type="AlphaFoldDB" id="A0A7W2AHZ5"/>